<feature type="region of interest" description="Disordered" evidence="1">
    <location>
        <begin position="91"/>
        <end position="123"/>
    </location>
</feature>
<protein>
    <submittedName>
        <fullName evidence="2">Uncharacterized protein</fullName>
    </submittedName>
</protein>
<dbReference type="InParanoid" id="A0A2J6SID7"/>
<dbReference type="Proteomes" id="UP000235371">
    <property type="component" value="Unassembled WGS sequence"/>
</dbReference>
<feature type="compositionally biased region" description="Basic and acidic residues" evidence="1">
    <location>
        <begin position="103"/>
        <end position="114"/>
    </location>
</feature>
<organism evidence="2 3">
    <name type="scientific">Hyaloscypha bicolor E</name>
    <dbReference type="NCBI Taxonomy" id="1095630"/>
    <lineage>
        <taxon>Eukaryota</taxon>
        <taxon>Fungi</taxon>
        <taxon>Dikarya</taxon>
        <taxon>Ascomycota</taxon>
        <taxon>Pezizomycotina</taxon>
        <taxon>Leotiomycetes</taxon>
        <taxon>Helotiales</taxon>
        <taxon>Hyaloscyphaceae</taxon>
        <taxon>Hyaloscypha</taxon>
        <taxon>Hyaloscypha bicolor</taxon>
    </lineage>
</organism>
<evidence type="ECO:0000256" key="1">
    <source>
        <dbReference type="SAM" id="MobiDB-lite"/>
    </source>
</evidence>
<feature type="compositionally biased region" description="Pro residues" evidence="1">
    <location>
        <begin position="165"/>
        <end position="177"/>
    </location>
</feature>
<accession>A0A2J6SID7</accession>
<gene>
    <name evidence="2" type="ORF">K444DRAFT_670236</name>
</gene>
<dbReference type="EMBL" id="KZ613913">
    <property type="protein sequence ID" value="PMD50538.1"/>
    <property type="molecule type" value="Genomic_DNA"/>
</dbReference>
<evidence type="ECO:0000313" key="3">
    <source>
        <dbReference type="Proteomes" id="UP000235371"/>
    </source>
</evidence>
<sequence length="177" mass="19726">MALVGVWPGPSHDDRPTHAYSAMMRSSLPTSNIGILGRPEDAYFSGLQPFVALRKVLKRKFVKSGKGEFLKRWRAQAREIQYSSILFRRSRHKGNRASTGTHDPNEDRQTDDRQVGQSSGFREGREVGQELAVAAAGHWALGHRISSRLWPSKSSSVPLRTPSFPEMPPVPPVPCLL</sequence>
<reference evidence="2 3" key="1">
    <citation type="submission" date="2016-04" db="EMBL/GenBank/DDBJ databases">
        <title>A degradative enzymes factory behind the ericoid mycorrhizal symbiosis.</title>
        <authorList>
            <consortium name="DOE Joint Genome Institute"/>
            <person name="Martino E."/>
            <person name="Morin E."/>
            <person name="Grelet G."/>
            <person name="Kuo A."/>
            <person name="Kohler A."/>
            <person name="Daghino S."/>
            <person name="Barry K."/>
            <person name="Choi C."/>
            <person name="Cichocki N."/>
            <person name="Clum A."/>
            <person name="Copeland A."/>
            <person name="Hainaut M."/>
            <person name="Haridas S."/>
            <person name="Labutti K."/>
            <person name="Lindquist E."/>
            <person name="Lipzen A."/>
            <person name="Khouja H.-R."/>
            <person name="Murat C."/>
            <person name="Ohm R."/>
            <person name="Olson A."/>
            <person name="Spatafora J."/>
            <person name="Veneault-Fourrey C."/>
            <person name="Henrissat B."/>
            <person name="Grigoriev I."/>
            <person name="Martin F."/>
            <person name="Perotto S."/>
        </authorList>
    </citation>
    <scope>NUCLEOTIDE SEQUENCE [LARGE SCALE GENOMIC DNA]</scope>
    <source>
        <strain evidence="2 3">E</strain>
    </source>
</reference>
<evidence type="ECO:0000313" key="2">
    <source>
        <dbReference type="EMBL" id="PMD50538.1"/>
    </source>
</evidence>
<dbReference type="GeneID" id="36595679"/>
<dbReference type="RefSeq" id="XP_024727442.1">
    <property type="nucleotide sequence ID" value="XM_024887603.1"/>
</dbReference>
<feature type="region of interest" description="Disordered" evidence="1">
    <location>
        <begin position="151"/>
        <end position="177"/>
    </location>
</feature>
<name>A0A2J6SID7_9HELO</name>
<dbReference type="AlphaFoldDB" id="A0A2J6SID7"/>
<keyword evidence="3" id="KW-1185">Reference proteome</keyword>
<proteinExistence type="predicted"/>